<dbReference type="Proteomes" id="UP000249619">
    <property type="component" value="Unassembled WGS sequence"/>
</dbReference>
<keyword evidence="2" id="KW-0521">NADP</keyword>
<dbReference type="Gene3D" id="1.10.1040.10">
    <property type="entry name" value="N-(1-d-carboxylethyl)-l-norvaline Dehydrogenase, domain 2"/>
    <property type="match status" value="1"/>
</dbReference>
<keyword evidence="3 8" id="KW-0560">Oxidoreductase</keyword>
<dbReference type="InterPro" id="IPR013332">
    <property type="entry name" value="KPR_N"/>
</dbReference>
<feature type="coiled-coil region" evidence="4">
    <location>
        <begin position="598"/>
        <end position="630"/>
    </location>
</feature>
<dbReference type="NCBIfam" id="TIGR00745">
    <property type="entry name" value="apbA_panE"/>
    <property type="match status" value="1"/>
</dbReference>
<protein>
    <submittedName>
        <fullName evidence="8">2-dehydropantoate 2-reductase</fullName>
        <ecNumber evidence="8">1.1.1.169</ecNumber>
    </submittedName>
</protein>
<dbReference type="EMBL" id="QGDH01000054">
    <property type="protein sequence ID" value="RAR11792.1"/>
    <property type="molecule type" value="Genomic_DNA"/>
</dbReference>
<organism evidence="8 9">
    <name type="scientific">Stemphylium lycopersici</name>
    <name type="common">Tomato gray leaf spot disease fungus</name>
    <name type="synonym">Thyrospora lycopersici</name>
    <dbReference type="NCBI Taxonomy" id="183478"/>
    <lineage>
        <taxon>Eukaryota</taxon>
        <taxon>Fungi</taxon>
        <taxon>Dikarya</taxon>
        <taxon>Ascomycota</taxon>
        <taxon>Pezizomycotina</taxon>
        <taxon>Dothideomycetes</taxon>
        <taxon>Pleosporomycetidae</taxon>
        <taxon>Pleosporales</taxon>
        <taxon>Pleosporineae</taxon>
        <taxon>Pleosporaceae</taxon>
        <taxon>Stemphylium</taxon>
    </lineage>
</organism>
<proteinExistence type="inferred from homology"/>
<feature type="domain" description="Ketopantoate reductase N-terminal" evidence="6">
    <location>
        <begin position="5"/>
        <end position="158"/>
    </location>
</feature>
<evidence type="ECO:0000313" key="9">
    <source>
        <dbReference type="Proteomes" id="UP000249619"/>
    </source>
</evidence>
<dbReference type="GO" id="GO:0008677">
    <property type="term" value="F:2-dehydropantoate 2-reductase activity"/>
    <property type="evidence" value="ECO:0007669"/>
    <property type="project" value="UniProtKB-EC"/>
</dbReference>
<evidence type="ECO:0000256" key="1">
    <source>
        <dbReference type="ARBA" id="ARBA00007870"/>
    </source>
</evidence>
<name>A0A364N537_STELY</name>
<dbReference type="EC" id="1.1.1.169" evidence="8"/>
<dbReference type="GO" id="GO:0005737">
    <property type="term" value="C:cytoplasm"/>
    <property type="evidence" value="ECO:0007669"/>
    <property type="project" value="TreeGrafter"/>
</dbReference>
<dbReference type="InterPro" id="IPR013752">
    <property type="entry name" value="KPA_reductase"/>
</dbReference>
<dbReference type="PANTHER" id="PTHR21708:SF26">
    <property type="entry name" value="2-DEHYDROPANTOATE 2-REDUCTASE"/>
    <property type="match status" value="1"/>
</dbReference>
<feature type="compositionally biased region" description="Low complexity" evidence="5">
    <location>
        <begin position="418"/>
        <end position="435"/>
    </location>
</feature>
<gene>
    <name evidence="8" type="ORF">DDE83_004389</name>
</gene>
<dbReference type="InterPro" id="IPR036291">
    <property type="entry name" value="NAD(P)-bd_dom_sf"/>
</dbReference>
<dbReference type="FunFam" id="3.40.50.720:FF:000609">
    <property type="entry name" value="2-dehydropantoate 2-reductase"/>
    <property type="match status" value="1"/>
</dbReference>
<dbReference type="SUPFAM" id="SSF48179">
    <property type="entry name" value="6-phosphogluconate dehydrogenase C-terminal domain-like"/>
    <property type="match status" value="1"/>
</dbReference>
<feature type="region of interest" description="Disordered" evidence="5">
    <location>
        <begin position="418"/>
        <end position="454"/>
    </location>
</feature>
<dbReference type="SUPFAM" id="SSF51735">
    <property type="entry name" value="NAD(P)-binding Rossmann-fold domains"/>
    <property type="match status" value="1"/>
</dbReference>
<evidence type="ECO:0000256" key="5">
    <source>
        <dbReference type="SAM" id="MobiDB-lite"/>
    </source>
</evidence>
<comment type="similarity">
    <text evidence="1">Belongs to the ketopantoate reductase family.</text>
</comment>
<evidence type="ECO:0000259" key="6">
    <source>
        <dbReference type="Pfam" id="PF02558"/>
    </source>
</evidence>
<dbReference type="InterPro" id="IPR003710">
    <property type="entry name" value="ApbA"/>
</dbReference>
<accession>A0A364N537</accession>
<dbReference type="Pfam" id="PF08546">
    <property type="entry name" value="ApbA_C"/>
    <property type="match status" value="1"/>
</dbReference>
<dbReference type="Pfam" id="PF02558">
    <property type="entry name" value="ApbA"/>
    <property type="match status" value="1"/>
</dbReference>
<dbReference type="Gene3D" id="3.40.50.720">
    <property type="entry name" value="NAD(P)-binding Rossmann-like Domain"/>
    <property type="match status" value="1"/>
</dbReference>
<evidence type="ECO:0000256" key="4">
    <source>
        <dbReference type="SAM" id="Coils"/>
    </source>
</evidence>
<reference evidence="9" key="1">
    <citation type="submission" date="2018-05" db="EMBL/GenBank/DDBJ databases">
        <title>Draft genome sequence of Stemphylium lycopersici strain CIDEFI 213.</title>
        <authorList>
            <person name="Medina R."/>
            <person name="Franco M.E.E."/>
            <person name="Lucentini C.G."/>
            <person name="Saparrat M.C.N."/>
            <person name="Balatti P.A."/>
        </authorList>
    </citation>
    <scope>NUCLEOTIDE SEQUENCE [LARGE SCALE GENOMIC DNA]</scope>
    <source>
        <strain evidence="9">CIDEFI 213</strain>
    </source>
</reference>
<evidence type="ECO:0000256" key="3">
    <source>
        <dbReference type="ARBA" id="ARBA00023002"/>
    </source>
</evidence>
<keyword evidence="4" id="KW-0175">Coiled coil</keyword>
<dbReference type="GO" id="GO:0015940">
    <property type="term" value="P:pantothenate biosynthetic process"/>
    <property type="evidence" value="ECO:0007669"/>
    <property type="project" value="InterPro"/>
</dbReference>
<sequence length="762" mass="86008">MPLNILIVGAGAIGAFYASRLALVAGTSVSVICRSNYKAVKANGFQVTSPQYGDYTFTPANTFANPEEARQSQIQWDYIVVSTKALPDVSDDSAILEGLVSDKTAIVLIQNGLGVEDPYAKRFPQAAICSAVTIATCAQPEHGQIKHNRWTRINSGPYLPHLDTGGTSDTDSRVIEKNNTFIALLKEGGIKDAEAYTHAKLQLVRWHKIAINASMNPTSVFILCSPNNLMSQDPEVQRHLKGVMTEILETAPKILGQPMPKDFASPDQIIRSTLKNTSGSKPSMAIDWEAGKRMEIEVILGNPLRIARERGYEMPRLQSLYAMVRMAQEIRDQNKGKLVAIIEISPHLGQQEHQLQQRWLQSQELPIQQYPIVQMRDGSFRPQMMSAPLHPTQNEIAQLQQQRQERQQQQLIHNIAPRQMQQQQRQWQQQRQQQQPPNIGAPGELQQYPMSHSPNNLLYHEYRHQQQQQQQQQSNRHQINQQVGELMSQIHRSPPSSTGRETPLTILHTSTPTVQSTSNQGSPISPPGTTTQGSLNSAINISGQVNELRSRLYATAVSRIPISDRLLRAYYRHDNHPYGRLENSIPDPIPPLHNEAQLRQLADHLALTKQEAERDEKERVQEAIRAAEAARAAEVARAAQAAHDAQVARAVEAARVAQAATIERERIKRRIEELRKDSSSNYRHLLEKNELIPLKESETPDKYLMMLLANREMPLDKDSELALAIMFAKDYWEDYAEWPRDVERYAGYERARRAERMAGNLA</sequence>
<feature type="region of interest" description="Disordered" evidence="5">
    <location>
        <begin position="511"/>
        <end position="535"/>
    </location>
</feature>
<dbReference type="PANTHER" id="PTHR21708">
    <property type="entry name" value="PROBABLE 2-DEHYDROPANTOATE 2-REDUCTASE"/>
    <property type="match status" value="1"/>
</dbReference>
<dbReference type="InterPro" id="IPR013328">
    <property type="entry name" value="6PGD_dom2"/>
</dbReference>
<feature type="domain" description="Ketopantoate reductase C-terminal" evidence="7">
    <location>
        <begin position="201"/>
        <end position="327"/>
    </location>
</feature>
<dbReference type="AlphaFoldDB" id="A0A364N537"/>
<evidence type="ECO:0000259" key="7">
    <source>
        <dbReference type="Pfam" id="PF08546"/>
    </source>
</evidence>
<dbReference type="InterPro" id="IPR008927">
    <property type="entry name" value="6-PGluconate_DH-like_C_sf"/>
</dbReference>
<keyword evidence="9" id="KW-1185">Reference proteome</keyword>
<dbReference type="FunFam" id="1.10.1040.10:FF:000017">
    <property type="entry name" value="2-dehydropantoate 2-reductase"/>
    <property type="match status" value="1"/>
</dbReference>
<comment type="caution">
    <text evidence="8">The sequence shown here is derived from an EMBL/GenBank/DDBJ whole genome shotgun (WGS) entry which is preliminary data.</text>
</comment>
<evidence type="ECO:0000256" key="2">
    <source>
        <dbReference type="ARBA" id="ARBA00022857"/>
    </source>
</evidence>
<evidence type="ECO:0000313" key="8">
    <source>
        <dbReference type="EMBL" id="RAR11792.1"/>
    </source>
</evidence>
<dbReference type="InterPro" id="IPR051402">
    <property type="entry name" value="KPR-Related"/>
</dbReference>